<organism evidence="2 3">
    <name type="scientific">Linnemannia gamsii</name>
    <dbReference type="NCBI Taxonomy" id="64522"/>
    <lineage>
        <taxon>Eukaryota</taxon>
        <taxon>Fungi</taxon>
        <taxon>Fungi incertae sedis</taxon>
        <taxon>Mucoromycota</taxon>
        <taxon>Mortierellomycotina</taxon>
        <taxon>Mortierellomycetes</taxon>
        <taxon>Mortierellales</taxon>
        <taxon>Mortierellaceae</taxon>
        <taxon>Linnemannia</taxon>
    </lineage>
</organism>
<feature type="region of interest" description="Disordered" evidence="1">
    <location>
        <begin position="1"/>
        <end position="128"/>
    </location>
</feature>
<dbReference type="Proteomes" id="UP001194696">
    <property type="component" value="Unassembled WGS sequence"/>
</dbReference>
<gene>
    <name evidence="2" type="ORF">BGZ96_010299</name>
</gene>
<sequence length="341" mass="35204">MTNPTTHTTTTSTTTTTTKPTAMEKVKEKATHLADKITGRQQDPNYGNLQHDSNQPGPGFHGTNATGLPNTGNTANAVNPAATYHAGQQPVDSLNTGDRNRDRHHNNQTTTMPLHTGAAVGDTAVPHGNTVNRAAYQDQLDNRGNAGVVGPAVPPKDDRTHHHGIFGHKDKPDHHTTALGGANATDPNLIHPSVVPHQQTTAGATNVAGPTGTSHVPTYTQNIPPTAAGTVPVVGHTAEQVYPSSGGGLMGNHYERHNQAHLQNTMAAPGATTTAAGTQVLPMNANTSTVPVNQHNMHQTNPVLGTNNAAPGGVVPQTVPAMGAPGTTTAAGTHMPGQYVA</sequence>
<dbReference type="EMBL" id="JAAAIM010000667">
    <property type="protein sequence ID" value="KAG0285435.1"/>
    <property type="molecule type" value="Genomic_DNA"/>
</dbReference>
<evidence type="ECO:0000313" key="3">
    <source>
        <dbReference type="Proteomes" id="UP001194696"/>
    </source>
</evidence>
<proteinExistence type="predicted"/>
<feature type="compositionally biased region" description="Basic and acidic residues" evidence="1">
    <location>
        <begin position="22"/>
        <end position="38"/>
    </location>
</feature>
<feature type="compositionally biased region" description="Polar residues" evidence="1">
    <location>
        <begin position="39"/>
        <end position="56"/>
    </location>
</feature>
<name>A0ABQ7JVB1_9FUNG</name>
<accession>A0ABQ7JVB1</accession>
<evidence type="ECO:0000256" key="1">
    <source>
        <dbReference type="SAM" id="MobiDB-lite"/>
    </source>
</evidence>
<comment type="caution">
    <text evidence="2">The sequence shown here is derived from an EMBL/GenBank/DDBJ whole genome shotgun (WGS) entry which is preliminary data.</text>
</comment>
<reference evidence="2 3" key="1">
    <citation type="journal article" date="2020" name="Fungal Divers.">
        <title>Resolving the Mortierellaceae phylogeny through synthesis of multi-gene phylogenetics and phylogenomics.</title>
        <authorList>
            <person name="Vandepol N."/>
            <person name="Liber J."/>
            <person name="Desiro A."/>
            <person name="Na H."/>
            <person name="Kennedy M."/>
            <person name="Barry K."/>
            <person name="Grigoriev I.V."/>
            <person name="Miller A.N."/>
            <person name="O'Donnell K."/>
            <person name="Stajich J.E."/>
            <person name="Bonito G."/>
        </authorList>
    </citation>
    <scope>NUCLEOTIDE SEQUENCE [LARGE SCALE GENOMIC DNA]</scope>
    <source>
        <strain evidence="2 3">AD045</strain>
    </source>
</reference>
<evidence type="ECO:0000313" key="2">
    <source>
        <dbReference type="EMBL" id="KAG0285435.1"/>
    </source>
</evidence>
<feature type="compositionally biased region" description="Basic and acidic residues" evidence="1">
    <location>
        <begin position="167"/>
        <end position="176"/>
    </location>
</feature>
<keyword evidence="3" id="KW-1185">Reference proteome</keyword>
<feature type="compositionally biased region" description="Low complexity" evidence="1">
    <location>
        <begin position="1"/>
        <end position="21"/>
    </location>
</feature>
<feature type="region of interest" description="Disordered" evidence="1">
    <location>
        <begin position="142"/>
        <end position="188"/>
    </location>
</feature>
<feature type="compositionally biased region" description="Polar residues" evidence="1">
    <location>
        <begin position="63"/>
        <end position="77"/>
    </location>
</feature>
<protein>
    <submittedName>
        <fullName evidence="2">Uncharacterized protein</fullName>
    </submittedName>
</protein>